<dbReference type="EMBL" id="JXCE01000398">
    <property type="protein sequence ID" value="KPA37536.1"/>
    <property type="molecule type" value="Genomic_DNA"/>
</dbReference>
<reference evidence="3 4" key="1">
    <citation type="submission" date="2015-04" db="EMBL/GenBank/DDBJ databases">
        <title>The draft genome sequence of Fusarium langsethiae, a T-2/HT-2 mycotoxin producer.</title>
        <authorList>
            <person name="Lysoe E."/>
            <person name="Divon H.H."/>
            <person name="Terzi V."/>
            <person name="Orru L."/>
            <person name="Lamontanara A."/>
            <person name="Kolseth A.-K."/>
            <person name="Frandsen R.J."/>
            <person name="Nielsen K."/>
            <person name="Thrane U."/>
        </authorList>
    </citation>
    <scope>NUCLEOTIDE SEQUENCE [LARGE SCALE GENOMIC DNA]</scope>
    <source>
        <strain evidence="3 4">Fl201059</strain>
    </source>
</reference>
<organism evidence="3 4">
    <name type="scientific">Fusarium langsethiae</name>
    <dbReference type="NCBI Taxonomy" id="179993"/>
    <lineage>
        <taxon>Eukaryota</taxon>
        <taxon>Fungi</taxon>
        <taxon>Dikarya</taxon>
        <taxon>Ascomycota</taxon>
        <taxon>Pezizomycotina</taxon>
        <taxon>Sordariomycetes</taxon>
        <taxon>Hypocreomycetidae</taxon>
        <taxon>Hypocreales</taxon>
        <taxon>Nectriaceae</taxon>
        <taxon>Fusarium</taxon>
    </lineage>
</organism>
<name>A0A0M9EQM4_FUSLA</name>
<dbReference type="SUPFAM" id="SSF56112">
    <property type="entry name" value="Protein kinase-like (PK-like)"/>
    <property type="match status" value="1"/>
</dbReference>
<comment type="caution">
    <text evidence="3">The sequence shown here is derived from an EMBL/GenBank/DDBJ whole genome shotgun (WGS) entry which is preliminary data.</text>
</comment>
<protein>
    <submittedName>
        <fullName evidence="3">Phosphotransferase enzyme family protein</fullName>
    </submittedName>
</protein>
<accession>A0A0M9EQM4</accession>
<dbReference type="InterPro" id="IPR002575">
    <property type="entry name" value="Aminoglycoside_PTrfase"/>
</dbReference>
<dbReference type="Pfam" id="PF01636">
    <property type="entry name" value="APH"/>
    <property type="match status" value="1"/>
</dbReference>
<feature type="domain" description="Aminoglycoside phosphotransferase" evidence="2">
    <location>
        <begin position="78"/>
        <end position="306"/>
    </location>
</feature>
<dbReference type="InterPro" id="IPR051678">
    <property type="entry name" value="AGP_Transferase"/>
</dbReference>
<dbReference type="InterPro" id="IPR011009">
    <property type="entry name" value="Kinase-like_dom_sf"/>
</dbReference>
<dbReference type="PANTHER" id="PTHR21310">
    <property type="entry name" value="AMINOGLYCOSIDE PHOSPHOTRANSFERASE-RELATED-RELATED"/>
    <property type="match status" value="1"/>
</dbReference>
<proteinExistence type="predicted"/>
<dbReference type="OrthoDB" id="10003767at2759"/>
<dbReference type="AlphaFoldDB" id="A0A0M9EQM4"/>
<dbReference type="GO" id="GO:0016740">
    <property type="term" value="F:transferase activity"/>
    <property type="evidence" value="ECO:0007669"/>
    <property type="project" value="UniProtKB-KW"/>
</dbReference>
<dbReference type="PANTHER" id="PTHR21310:SF56">
    <property type="entry name" value="AMINOGLYCOSIDE PHOSPHOTRANSFERASE DOMAIN-CONTAINING PROTEIN"/>
    <property type="match status" value="1"/>
</dbReference>
<dbReference type="Gene3D" id="3.90.1200.10">
    <property type="match status" value="1"/>
</dbReference>
<dbReference type="Proteomes" id="UP000037904">
    <property type="component" value="Unassembled WGS sequence"/>
</dbReference>
<sequence>MAASPSSSSSQDDESESSSVIYDHEPFETFRFRVLTFALSTIWHDATAEEVTVERLTGGGFNRIIALTRQSVGAQPDQNSEYILRIPRFDAAQVENDVAALQFVHQNTKIPAPTVVAMDGTESNALSSPYAVQNRIAGVDLYTSFPTLNHQERCRLAGELGDIFSQMLAVRSHRAGKLVMPPDDKSLAARIHVAPWDSTDPKLITPYNSSLSPEPVHKLLTDIFNARKAEDLERCPTDTVGPNLMDQFTQMAMELDASGYFADQHYSIAHLDLAPRNILVDSTTDTNLPIISAVLDWDSAVLAPMFMSCTPPMWIWDWQDDEDEDERTANNTPPTPEGQELKKFFEEAAGQNYCRLAYKPAYRVARRLVQFAINGVRSNEDFKEAKTMLREWADMYHKEEGRTSVGKHP</sequence>
<evidence type="ECO:0000256" key="1">
    <source>
        <dbReference type="SAM" id="MobiDB-lite"/>
    </source>
</evidence>
<evidence type="ECO:0000259" key="2">
    <source>
        <dbReference type="Pfam" id="PF01636"/>
    </source>
</evidence>
<evidence type="ECO:0000313" key="3">
    <source>
        <dbReference type="EMBL" id="KPA37536.1"/>
    </source>
</evidence>
<keyword evidence="3" id="KW-0808">Transferase</keyword>
<feature type="region of interest" description="Disordered" evidence="1">
    <location>
        <begin position="1"/>
        <end position="20"/>
    </location>
</feature>
<gene>
    <name evidence="3" type="ORF">FLAG1_09648</name>
</gene>
<keyword evidence="4" id="KW-1185">Reference proteome</keyword>
<evidence type="ECO:0000313" key="4">
    <source>
        <dbReference type="Proteomes" id="UP000037904"/>
    </source>
</evidence>
<feature type="compositionally biased region" description="Low complexity" evidence="1">
    <location>
        <begin position="1"/>
        <end position="10"/>
    </location>
</feature>